<name>A0A6J5NR36_9CAUD</name>
<reference evidence="2" key="1">
    <citation type="submission" date="2020-04" db="EMBL/GenBank/DDBJ databases">
        <authorList>
            <person name="Chiriac C."/>
            <person name="Salcher M."/>
            <person name="Ghai R."/>
            <person name="Kavagutti S V."/>
        </authorList>
    </citation>
    <scope>NUCLEOTIDE SEQUENCE</scope>
</reference>
<organism evidence="2">
    <name type="scientific">uncultured Caudovirales phage</name>
    <dbReference type="NCBI Taxonomy" id="2100421"/>
    <lineage>
        <taxon>Viruses</taxon>
        <taxon>Duplodnaviria</taxon>
        <taxon>Heunggongvirae</taxon>
        <taxon>Uroviricota</taxon>
        <taxon>Caudoviricetes</taxon>
        <taxon>Peduoviridae</taxon>
        <taxon>Maltschvirus</taxon>
        <taxon>Maltschvirus maltsch</taxon>
    </lineage>
</organism>
<protein>
    <submittedName>
        <fullName evidence="2">Uncharacterized protein</fullName>
    </submittedName>
</protein>
<accession>A0A6J5NR36</accession>
<gene>
    <name evidence="2" type="ORF">UFOVP726_39</name>
</gene>
<dbReference type="EMBL" id="LR796695">
    <property type="protein sequence ID" value="CAB4159811.1"/>
    <property type="molecule type" value="Genomic_DNA"/>
</dbReference>
<evidence type="ECO:0000256" key="1">
    <source>
        <dbReference type="SAM" id="MobiDB-lite"/>
    </source>
</evidence>
<evidence type="ECO:0000313" key="2">
    <source>
        <dbReference type="EMBL" id="CAB4159811.1"/>
    </source>
</evidence>
<proteinExistence type="predicted"/>
<sequence length="80" mass="8658">MSAAPIYVVVSSDDLNAKYRAQELERDPNRKPNPIVFESNADGSLTQAGAQQRAAMLEQQGYGATRVGRVVFEGEPGFDA</sequence>
<feature type="region of interest" description="Disordered" evidence="1">
    <location>
        <begin position="22"/>
        <end position="41"/>
    </location>
</feature>